<dbReference type="Proteomes" id="UP000062317">
    <property type="component" value="Unassembled WGS sequence"/>
</dbReference>
<sequence length="68" mass="7402">MTCSIKDVEIVFSDALPTIFELILQLPLEMTDNDVAVKMIRQGVIYGMTDLNVASISLSDISLILGEG</sequence>
<evidence type="ECO:0000313" key="2">
    <source>
        <dbReference type="Proteomes" id="UP000062317"/>
    </source>
</evidence>
<gene>
    <name evidence="1" type="ORF">WT27_07730</name>
</gene>
<accession>A0A119ARY9</accession>
<dbReference type="EMBL" id="LPEQ01000090">
    <property type="protein sequence ID" value="KVV45112.1"/>
    <property type="molecule type" value="Genomic_DNA"/>
</dbReference>
<comment type="caution">
    <text evidence="1">The sequence shown here is derived from an EMBL/GenBank/DDBJ whole genome shotgun (WGS) entry which is preliminary data.</text>
</comment>
<dbReference type="AlphaFoldDB" id="A0A119ARY9"/>
<name>A0A119ARY9_9BURK</name>
<keyword evidence="2" id="KW-1185">Reference proteome</keyword>
<evidence type="ECO:0000313" key="1">
    <source>
        <dbReference type="EMBL" id="KVV45112.1"/>
    </source>
</evidence>
<protein>
    <submittedName>
        <fullName evidence="1">Uncharacterized protein</fullName>
    </submittedName>
</protein>
<proteinExistence type="predicted"/>
<reference evidence="1 2" key="1">
    <citation type="submission" date="2015-11" db="EMBL/GenBank/DDBJ databases">
        <title>Expanding the genomic diversity of Burkholderia species for the development of highly accurate diagnostics.</title>
        <authorList>
            <person name="Sahl J."/>
            <person name="Keim P."/>
            <person name="Wagner D."/>
        </authorList>
    </citation>
    <scope>NUCLEOTIDE SEQUENCE [LARGE SCALE GENOMIC DNA]</scope>
    <source>
        <strain evidence="1 2">MSMB1301WGS</strain>
    </source>
</reference>
<organism evidence="1 2">
    <name type="scientific">Burkholderia territorii</name>
    <dbReference type="NCBI Taxonomy" id="1503055"/>
    <lineage>
        <taxon>Bacteria</taxon>
        <taxon>Pseudomonadati</taxon>
        <taxon>Pseudomonadota</taxon>
        <taxon>Betaproteobacteria</taxon>
        <taxon>Burkholderiales</taxon>
        <taxon>Burkholderiaceae</taxon>
        <taxon>Burkholderia</taxon>
        <taxon>Burkholderia cepacia complex</taxon>
    </lineage>
</organism>